<dbReference type="Proteomes" id="UP000245946">
    <property type="component" value="Unassembled WGS sequence"/>
</dbReference>
<comment type="subcellular location">
    <subcellularLocation>
        <location evidence="1">Nucleus</location>
    </subcellularLocation>
</comment>
<dbReference type="STRING" id="58919.A0A316Z8R2"/>
<feature type="region of interest" description="Disordered" evidence="4">
    <location>
        <begin position="129"/>
        <end position="164"/>
    </location>
</feature>
<dbReference type="InterPro" id="IPR006909">
    <property type="entry name" value="Rad21/Rec8_C_eu"/>
</dbReference>
<evidence type="ECO:0000313" key="8">
    <source>
        <dbReference type="Proteomes" id="UP000245946"/>
    </source>
</evidence>
<dbReference type="InterPro" id="IPR039781">
    <property type="entry name" value="Rad21/Rec8-like"/>
</dbReference>
<evidence type="ECO:0000256" key="1">
    <source>
        <dbReference type="ARBA" id="ARBA00004123"/>
    </source>
</evidence>
<dbReference type="Pfam" id="PF04824">
    <property type="entry name" value="Rad21_Rec8"/>
    <property type="match status" value="1"/>
</dbReference>
<dbReference type="Gene3D" id="1.10.10.580">
    <property type="entry name" value="Structural maintenance of chromosome 1. Chain E"/>
    <property type="match status" value="1"/>
</dbReference>
<dbReference type="GO" id="GO:0030892">
    <property type="term" value="C:mitotic cohesin complex"/>
    <property type="evidence" value="ECO:0007669"/>
    <property type="project" value="TreeGrafter"/>
</dbReference>
<dbReference type="PANTHER" id="PTHR12585:SF69">
    <property type="entry name" value="FI11703P"/>
    <property type="match status" value="1"/>
</dbReference>
<dbReference type="EMBL" id="KZ819292">
    <property type="protein sequence ID" value="PWN98177.1"/>
    <property type="molecule type" value="Genomic_DNA"/>
</dbReference>
<comment type="similarity">
    <text evidence="2">Belongs to the rad21 family.</text>
</comment>
<organism evidence="7 8">
    <name type="scientific">Tilletiopsis washingtonensis</name>
    <dbReference type="NCBI Taxonomy" id="58919"/>
    <lineage>
        <taxon>Eukaryota</taxon>
        <taxon>Fungi</taxon>
        <taxon>Dikarya</taxon>
        <taxon>Basidiomycota</taxon>
        <taxon>Ustilaginomycotina</taxon>
        <taxon>Exobasidiomycetes</taxon>
        <taxon>Entylomatales</taxon>
        <taxon>Entylomatales incertae sedis</taxon>
        <taxon>Tilletiopsis</taxon>
    </lineage>
</organism>
<feature type="region of interest" description="Disordered" evidence="4">
    <location>
        <begin position="432"/>
        <end position="463"/>
    </location>
</feature>
<dbReference type="InterPro" id="IPR006910">
    <property type="entry name" value="Rad21_Rec8_N"/>
</dbReference>
<evidence type="ECO:0000313" key="7">
    <source>
        <dbReference type="EMBL" id="PWN98177.1"/>
    </source>
</evidence>
<feature type="domain" description="Rad21/Rec8-like protein C-terminal eukaryotic" evidence="5">
    <location>
        <begin position="593"/>
        <end position="645"/>
    </location>
</feature>
<dbReference type="GO" id="GO:0007064">
    <property type="term" value="P:mitotic sister chromatid cohesion"/>
    <property type="evidence" value="ECO:0007669"/>
    <property type="project" value="TreeGrafter"/>
</dbReference>
<feature type="domain" description="Rad21/Rec8-like protein N-terminal" evidence="6">
    <location>
        <begin position="1"/>
        <end position="100"/>
    </location>
</feature>
<dbReference type="GO" id="GO:0005634">
    <property type="term" value="C:nucleus"/>
    <property type="evidence" value="ECO:0007669"/>
    <property type="project" value="UniProtKB-SubCell"/>
</dbReference>
<keyword evidence="3" id="KW-0539">Nucleus</keyword>
<dbReference type="OrthoDB" id="10071381at2759"/>
<evidence type="ECO:0000259" key="6">
    <source>
        <dbReference type="Pfam" id="PF04825"/>
    </source>
</evidence>
<accession>A0A316Z8R2</accession>
<dbReference type="GO" id="GO:1990414">
    <property type="term" value="P:replication-born double-strand break repair via sister chromatid exchange"/>
    <property type="evidence" value="ECO:0007669"/>
    <property type="project" value="TreeGrafter"/>
</dbReference>
<feature type="region of interest" description="Disordered" evidence="4">
    <location>
        <begin position="253"/>
        <end position="272"/>
    </location>
</feature>
<sequence length="657" mass="69748">MFYSDVILSKRGALGNIWLAAHWERRLSKAQLLRTSVEKGVEAIMTQQTAPMALRLTGQLLLGVVRIYSRKAKYLLDDCNEALVKIKVAFRSGAVDMTSDALHVPRSAITLGATLTDFDMGFPDAGLEDWDADGGAGRSGTPLRTGSASKRRAPDSSGNTHLARQQDITLNRIIDDGDAWDAAETGIASGDFEDGGLDLGLELDDDALAAREAGLLRGDEMEVDDSLSVGVGRDAAGSDVGGRSVGSLLGLGGEANDTGAGQRDSLGPMPDFDDGGFDFFGGDFDAPAAPASVAEDTIDMTPRTAAKIREAAERRALEEAKAQGGKGRKQIIDANIQLAGVSQQNASPQTLIEESYLPRSRAYLRLLTMNGDPARHLLGDKANASLDIFAGPIGLAPQLSSLFTFDAAVLRRRRGLDAEGERAAKRIRGSEELSEIGRRDVGAEQPGGLSGFGGLDDTWGDEGQDMMMDQEMPDFALGLEEDGLRRSTRKSRHADVAADDESETGRLPALSRLATPEDDDNEPAEDSLVGFSPNSQNPLAAFDARPADADKARAAQSGWSNNSIRALRVVRAQLDPAIAAELDDDELPAAGAGKTLSFEKVAAGASRRAAAGFFFELLVLGTKDLVMLEQQQPYEDIRVAAKPALWTLQSAPTPAAA</sequence>
<evidence type="ECO:0000256" key="3">
    <source>
        <dbReference type="ARBA" id="ARBA00023242"/>
    </source>
</evidence>
<proteinExistence type="inferred from homology"/>
<protein>
    <recommendedName>
        <fullName evidence="9">Rad21/Rec8-like protein N-terminal domain-containing protein</fullName>
    </recommendedName>
</protein>
<keyword evidence="8" id="KW-1185">Reference proteome</keyword>
<evidence type="ECO:0000256" key="2">
    <source>
        <dbReference type="ARBA" id="ARBA00009870"/>
    </source>
</evidence>
<feature type="compositionally biased region" description="Basic and acidic residues" evidence="4">
    <location>
        <begin position="432"/>
        <end position="442"/>
    </location>
</feature>
<reference evidence="7 8" key="1">
    <citation type="journal article" date="2018" name="Mol. Biol. Evol.">
        <title>Broad Genomic Sampling Reveals a Smut Pathogenic Ancestry of the Fungal Clade Ustilaginomycotina.</title>
        <authorList>
            <person name="Kijpornyongpan T."/>
            <person name="Mondo S.J."/>
            <person name="Barry K."/>
            <person name="Sandor L."/>
            <person name="Lee J."/>
            <person name="Lipzen A."/>
            <person name="Pangilinan J."/>
            <person name="LaButti K."/>
            <person name="Hainaut M."/>
            <person name="Henrissat B."/>
            <person name="Grigoriev I.V."/>
            <person name="Spatafora J.W."/>
            <person name="Aime M.C."/>
        </authorList>
    </citation>
    <scope>NUCLEOTIDE SEQUENCE [LARGE SCALE GENOMIC DNA]</scope>
    <source>
        <strain evidence="7 8">MCA 4186</strain>
    </source>
</reference>
<feature type="region of interest" description="Disordered" evidence="4">
    <location>
        <begin position="484"/>
        <end position="533"/>
    </location>
</feature>
<name>A0A316Z8R2_9BASI</name>
<dbReference type="AlphaFoldDB" id="A0A316Z8R2"/>
<dbReference type="Pfam" id="PF04825">
    <property type="entry name" value="Rad21_Rec8_N"/>
    <property type="match status" value="1"/>
</dbReference>
<gene>
    <name evidence="7" type="ORF">FA09DRAFT_343246</name>
</gene>
<dbReference type="SUPFAM" id="SSF46785">
    <property type="entry name" value="Winged helix' DNA-binding domain"/>
    <property type="match status" value="1"/>
</dbReference>
<evidence type="ECO:0000256" key="4">
    <source>
        <dbReference type="SAM" id="MobiDB-lite"/>
    </source>
</evidence>
<dbReference type="GO" id="GO:0003682">
    <property type="term" value="F:chromatin binding"/>
    <property type="evidence" value="ECO:0007669"/>
    <property type="project" value="TreeGrafter"/>
</dbReference>
<evidence type="ECO:0000259" key="5">
    <source>
        <dbReference type="Pfam" id="PF04824"/>
    </source>
</evidence>
<dbReference type="GeneID" id="37272130"/>
<dbReference type="PANTHER" id="PTHR12585">
    <property type="entry name" value="SCC1 / RAD21 FAMILY MEMBER"/>
    <property type="match status" value="1"/>
</dbReference>
<evidence type="ECO:0008006" key="9">
    <source>
        <dbReference type="Google" id="ProtNLM"/>
    </source>
</evidence>
<dbReference type="InterPro" id="IPR036390">
    <property type="entry name" value="WH_DNA-bd_sf"/>
</dbReference>
<dbReference type="InterPro" id="IPR023093">
    <property type="entry name" value="ScpA-like_C"/>
</dbReference>
<feature type="compositionally biased region" description="Acidic residues" evidence="4">
    <location>
        <begin position="516"/>
        <end position="525"/>
    </location>
</feature>
<dbReference type="RefSeq" id="XP_025598456.1">
    <property type="nucleotide sequence ID" value="XM_025744586.1"/>
</dbReference>